<dbReference type="InterPro" id="IPR036412">
    <property type="entry name" value="HAD-like_sf"/>
</dbReference>
<organism evidence="14 15">
    <name type="scientific">Aspergillus glaucus CBS 516.65</name>
    <dbReference type="NCBI Taxonomy" id="1160497"/>
    <lineage>
        <taxon>Eukaryota</taxon>
        <taxon>Fungi</taxon>
        <taxon>Dikarya</taxon>
        <taxon>Ascomycota</taxon>
        <taxon>Pezizomycotina</taxon>
        <taxon>Eurotiomycetes</taxon>
        <taxon>Eurotiomycetidae</taxon>
        <taxon>Eurotiales</taxon>
        <taxon>Aspergillaceae</taxon>
        <taxon>Aspergillus</taxon>
        <taxon>Aspergillus subgen. Aspergillus</taxon>
    </lineage>
</organism>
<feature type="binding site" evidence="12">
    <location>
        <position position="247"/>
    </location>
    <ligand>
        <name>Mg(2+)</name>
        <dbReference type="ChEBI" id="CHEBI:18420"/>
        <label>1</label>
    </ligand>
</feature>
<name>A0A1L9V7E5_ASPGL</name>
<feature type="binding site" evidence="12">
    <location>
        <position position="244"/>
    </location>
    <ligand>
        <name>Mg(2+)</name>
        <dbReference type="ChEBI" id="CHEBI:18420"/>
        <label>1</label>
    </ligand>
</feature>
<feature type="binding site" evidence="11">
    <location>
        <position position="196"/>
    </location>
    <ligand>
        <name>alpha-D-mannose 1-phosphate</name>
        <dbReference type="ChEBI" id="CHEBI:58409"/>
    </ligand>
</feature>
<evidence type="ECO:0000256" key="12">
    <source>
        <dbReference type="PIRSR" id="PIRSR605002-3"/>
    </source>
</evidence>
<feature type="binding site" evidence="12">
    <location>
        <position position="230"/>
    </location>
    <ligand>
        <name>Mg(2+)</name>
        <dbReference type="ChEBI" id="CHEBI:18420"/>
        <label>2</label>
    </ligand>
</feature>
<dbReference type="SUPFAM" id="SSF56784">
    <property type="entry name" value="HAD-like"/>
    <property type="match status" value="1"/>
</dbReference>
<dbReference type="VEuPathDB" id="FungiDB:ASPGLDRAFT_52057"/>
<dbReference type="Gene3D" id="3.40.50.1000">
    <property type="entry name" value="HAD superfamily/HAD-like"/>
    <property type="match status" value="1"/>
</dbReference>
<comment type="pathway">
    <text evidence="2 13">Nucleotide-sugar biosynthesis; GDP-alpha-D-mannose biosynthesis; alpha-D-mannose 1-phosphate from D-fructose 6-phosphate: step 2/2.</text>
</comment>
<comment type="catalytic activity">
    <reaction evidence="13">
        <text>alpha-D-mannose 1-phosphate = D-mannose 6-phosphate</text>
        <dbReference type="Rhea" id="RHEA:11140"/>
        <dbReference type="ChEBI" id="CHEBI:58409"/>
        <dbReference type="ChEBI" id="CHEBI:58735"/>
        <dbReference type="EC" id="5.4.2.8"/>
    </reaction>
</comment>
<evidence type="ECO:0000256" key="4">
    <source>
        <dbReference type="ARBA" id="ARBA00011738"/>
    </source>
</evidence>
<dbReference type="GO" id="GO:0009298">
    <property type="term" value="P:GDP-mannose biosynthetic process"/>
    <property type="evidence" value="ECO:0007669"/>
    <property type="project" value="UniProtKB-UniPathway"/>
</dbReference>
<dbReference type="FunFam" id="3.30.1240.20:FF:000001">
    <property type="entry name" value="Phosphomannomutase"/>
    <property type="match status" value="1"/>
</dbReference>
<keyword evidence="15" id="KW-1185">Reference proteome</keyword>
<evidence type="ECO:0000256" key="6">
    <source>
        <dbReference type="ARBA" id="ARBA00022490"/>
    </source>
</evidence>
<feature type="binding site" evidence="11">
    <location>
        <position position="138"/>
    </location>
    <ligand>
        <name>alpha-D-mannose 1-phosphate</name>
        <dbReference type="ChEBI" id="CHEBI:58409"/>
    </ligand>
</feature>
<evidence type="ECO:0000256" key="5">
    <source>
        <dbReference type="ARBA" id="ARBA00012730"/>
    </source>
</evidence>
<evidence type="ECO:0000256" key="9">
    <source>
        <dbReference type="ARBA" id="ARBA00023235"/>
    </source>
</evidence>
<evidence type="ECO:0000256" key="10">
    <source>
        <dbReference type="PIRSR" id="PIRSR605002-1"/>
    </source>
</evidence>
<proteinExistence type="inferred from homology"/>
<evidence type="ECO:0000256" key="11">
    <source>
        <dbReference type="PIRSR" id="PIRSR605002-2"/>
    </source>
</evidence>
<dbReference type="InterPro" id="IPR043169">
    <property type="entry name" value="PMM_cap"/>
</dbReference>
<evidence type="ECO:0000256" key="7">
    <source>
        <dbReference type="ARBA" id="ARBA00022723"/>
    </source>
</evidence>
<comment type="cofactor">
    <cofactor evidence="12">
        <name>Mg(2+)</name>
        <dbReference type="ChEBI" id="CHEBI:18420"/>
    </cofactor>
</comment>
<dbReference type="GO" id="GO:0005829">
    <property type="term" value="C:cytosol"/>
    <property type="evidence" value="ECO:0007669"/>
    <property type="project" value="TreeGrafter"/>
</dbReference>
<feature type="binding site" evidence="12">
    <location>
        <position position="242"/>
    </location>
    <ligand>
        <name>Mg(2+)</name>
        <dbReference type="ChEBI" id="CHEBI:18420"/>
        <label>1</label>
    </ligand>
</feature>
<dbReference type="GO" id="GO:0046872">
    <property type="term" value="F:metal ion binding"/>
    <property type="evidence" value="ECO:0007669"/>
    <property type="project" value="UniProtKB-KW"/>
</dbReference>
<dbReference type="GO" id="GO:0006487">
    <property type="term" value="P:protein N-linked glycosylation"/>
    <property type="evidence" value="ECO:0007669"/>
    <property type="project" value="TreeGrafter"/>
</dbReference>
<evidence type="ECO:0000256" key="8">
    <source>
        <dbReference type="ARBA" id="ARBA00022842"/>
    </source>
</evidence>
<feature type="active site" description="Proton donor/acceptor" evidence="10">
    <location>
        <position position="26"/>
    </location>
</feature>
<keyword evidence="8 12" id="KW-0460">Magnesium</keyword>
<feature type="binding site" evidence="12">
    <location>
        <position position="24"/>
    </location>
    <ligand>
        <name>Mg(2+)</name>
        <dbReference type="ChEBI" id="CHEBI:18420"/>
        <label>1</label>
    </ligand>
</feature>
<dbReference type="PANTHER" id="PTHR10466:SF0">
    <property type="entry name" value="PHOSPHOMANNOMUTASE"/>
    <property type="match status" value="1"/>
</dbReference>
<evidence type="ECO:0000256" key="3">
    <source>
        <dbReference type="ARBA" id="ARBA00009736"/>
    </source>
</evidence>
<keyword evidence="6 13" id="KW-0963">Cytoplasm</keyword>
<protein>
    <recommendedName>
        <fullName evidence="5 13">Phosphomannomutase</fullName>
        <ecNumber evidence="5 13">5.4.2.8</ecNumber>
    </recommendedName>
</protein>
<dbReference type="EC" id="5.4.2.8" evidence="5 13"/>
<keyword evidence="7 12" id="KW-0479">Metal-binding</keyword>
<evidence type="ECO:0000256" key="1">
    <source>
        <dbReference type="ARBA" id="ARBA00004496"/>
    </source>
</evidence>
<dbReference type="Proteomes" id="UP000184300">
    <property type="component" value="Unassembled WGS sequence"/>
</dbReference>
<dbReference type="Gene3D" id="3.30.1240.20">
    <property type="match status" value="1"/>
</dbReference>
<reference evidence="15" key="1">
    <citation type="journal article" date="2017" name="Genome Biol.">
        <title>Comparative genomics reveals high biological diversity and specific adaptations in the industrially and medically important fungal genus Aspergillus.</title>
        <authorList>
            <person name="de Vries R.P."/>
            <person name="Riley R."/>
            <person name="Wiebenga A."/>
            <person name="Aguilar-Osorio G."/>
            <person name="Amillis S."/>
            <person name="Uchima C.A."/>
            <person name="Anderluh G."/>
            <person name="Asadollahi M."/>
            <person name="Askin M."/>
            <person name="Barry K."/>
            <person name="Battaglia E."/>
            <person name="Bayram O."/>
            <person name="Benocci T."/>
            <person name="Braus-Stromeyer S.A."/>
            <person name="Caldana C."/>
            <person name="Canovas D."/>
            <person name="Cerqueira G.C."/>
            <person name="Chen F."/>
            <person name="Chen W."/>
            <person name="Choi C."/>
            <person name="Clum A."/>
            <person name="Dos Santos R.A."/>
            <person name="Damasio A.R."/>
            <person name="Diallinas G."/>
            <person name="Emri T."/>
            <person name="Fekete E."/>
            <person name="Flipphi M."/>
            <person name="Freyberg S."/>
            <person name="Gallo A."/>
            <person name="Gournas C."/>
            <person name="Habgood R."/>
            <person name="Hainaut M."/>
            <person name="Harispe M.L."/>
            <person name="Henrissat B."/>
            <person name="Hilden K.S."/>
            <person name="Hope R."/>
            <person name="Hossain A."/>
            <person name="Karabika E."/>
            <person name="Karaffa L."/>
            <person name="Karanyi Z."/>
            <person name="Krasevec N."/>
            <person name="Kuo A."/>
            <person name="Kusch H."/>
            <person name="LaButti K."/>
            <person name="Lagendijk E.L."/>
            <person name="Lapidus A."/>
            <person name="Levasseur A."/>
            <person name="Lindquist E."/>
            <person name="Lipzen A."/>
            <person name="Logrieco A.F."/>
            <person name="MacCabe A."/>
            <person name="Maekelae M.R."/>
            <person name="Malavazi I."/>
            <person name="Melin P."/>
            <person name="Meyer V."/>
            <person name="Mielnichuk N."/>
            <person name="Miskei M."/>
            <person name="Molnar A.P."/>
            <person name="Mule G."/>
            <person name="Ngan C.Y."/>
            <person name="Orejas M."/>
            <person name="Orosz E."/>
            <person name="Ouedraogo J.P."/>
            <person name="Overkamp K.M."/>
            <person name="Park H.-S."/>
            <person name="Perrone G."/>
            <person name="Piumi F."/>
            <person name="Punt P.J."/>
            <person name="Ram A.F."/>
            <person name="Ramon A."/>
            <person name="Rauscher S."/>
            <person name="Record E."/>
            <person name="Riano-Pachon D.M."/>
            <person name="Robert V."/>
            <person name="Roehrig J."/>
            <person name="Ruller R."/>
            <person name="Salamov A."/>
            <person name="Salih N.S."/>
            <person name="Samson R.A."/>
            <person name="Sandor E."/>
            <person name="Sanguinetti M."/>
            <person name="Schuetze T."/>
            <person name="Sepcic K."/>
            <person name="Shelest E."/>
            <person name="Sherlock G."/>
            <person name="Sophianopoulou V."/>
            <person name="Squina F.M."/>
            <person name="Sun H."/>
            <person name="Susca A."/>
            <person name="Todd R.B."/>
            <person name="Tsang A."/>
            <person name="Unkles S.E."/>
            <person name="van de Wiele N."/>
            <person name="van Rossen-Uffink D."/>
            <person name="Oliveira J.V."/>
            <person name="Vesth T.C."/>
            <person name="Visser J."/>
            <person name="Yu J.-H."/>
            <person name="Zhou M."/>
            <person name="Andersen M.R."/>
            <person name="Archer D.B."/>
            <person name="Baker S.E."/>
            <person name="Benoit I."/>
            <person name="Brakhage A.A."/>
            <person name="Braus G.H."/>
            <person name="Fischer R."/>
            <person name="Frisvad J.C."/>
            <person name="Goldman G.H."/>
            <person name="Houbraken J."/>
            <person name="Oakley B."/>
            <person name="Pocsi I."/>
            <person name="Scazzocchio C."/>
            <person name="Seiboth B."/>
            <person name="vanKuyk P.A."/>
            <person name="Wortman J."/>
            <person name="Dyer P.S."/>
            <person name="Grigoriev I.V."/>
        </authorList>
    </citation>
    <scope>NUCLEOTIDE SEQUENCE [LARGE SCALE GENOMIC DNA]</scope>
    <source>
        <strain evidence="15">CBS 516.65</strain>
    </source>
</reference>
<sequence>MTDTKNNHLPLEARPMKNTICLFDLDGTLCPEKQVASQEMHSLLGLLRQKCAIGYVSGGPLAKQQQQLSTPSTPVITLFDFCFPENGVTAFRMGTPLPGTTFIEQVGEMRYKELVNWVLRYIADLDIPIKRGTFVEFRKGNVNISPIGQGANYVEMEEFYRYDEIHGTRKKMIEALERQFSNLGLRYAMGGKTCFDAFPVGWDKTYCLRHVEAEEERSGVAYDEIHFFGDKIYEGGNDFELYMDQRTIGHVVNGPEDTIRQVRELFGL</sequence>
<dbReference type="InterPro" id="IPR023214">
    <property type="entry name" value="HAD_sf"/>
</dbReference>
<dbReference type="NCBIfam" id="TIGR01484">
    <property type="entry name" value="HAD-SF-IIB"/>
    <property type="match status" value="1"/>
</dbReference>
<dbReference type="AlphaFoldDB" id="A0A1L9V7E5"/>
<dbReference type="UniPathway" id="UPA00126">
    <property type="reaction ID" value="UER00424"/>
</dbReference>
<dbReference type="EMBL" id="KV878914">
    <property type="protein sequence ID" value="OJJ79840.1"/>
    <property type="molecule type" value="Genomic_DNA"/>
</dbReference>
<dbReference type="InterPro" id="IPR006379">
    <property type="entry name" value="HAD-SF_hydro_IIB"/>
</dbReference>
<dbReference type="CDD" id="cd02585">
    <property type="entry name" value="HAD_PMM"/>
    <property type="match status" value="1"/>
</dbReference>
<feature type="binding site" evidence="12">
    <location>
        <position position="26"/>
    </location>
    <ligand>
        <name>Mg(2+)</name>
        <dbReference type="ChEBI" id="CHEBI:18420"/>
        <label>1</label>
    </ligand>
</feature>
<dbReference type="Pfam" id="PF03332">
    <property type="entry name" value="PMM"/>
    <property type="match status" value="1"/>
</dbReference>
<evidence type="ECO:0000313" key="15">
    <source>
        <dbReference type="Proteomes" id="UP000184300"/>
    </source>
</evidence>
<dbReference type="PANTHER" id="PTHR10466">
    <property type="entry name" value="PHOSPHOMANNOMUTASE"/>
    <property type="match status" value="1"/>
</dbReference>
<keyword evidence="9 13" id="KW-0413">Isomerase</keyword>
<dbReference type="GO" id="GO:0006013">
    <property type="term" value="P:mannose metabolic process"/>
    <property type="evidence" value="ECO:0007669"/>
    <property type="project" value="TreeGrafter"/>
</dbReference>
<dbReference type="OrthoDB" id="10264771at2759"/>
<dbReference type="STRING" id="1160497.A0A1L9V7E5"/>
<comment type="function">
    <text evidence="13">Involved in the synthesis of the GDP-mannose and dolichol-phosphate-mannose required for a number of critical mannosyl transfer reactions.</text>
</comment>
<dbReference type="GO" id="GO:0004615">
    <property type="term" value="F:phosphomannomutase activity"/>
    <property type="evidence" value="ECO:0007669"/>
    <property type="project" value="UniProtKB-EC"/>
</dbReference>
<comment type="subunit">
    <text evidence="4 13">Homodimer.</text>
</comment>
<evidence type="ECO:0000313" key="14">
    <source>
        <dbReference type="EMBL" id="OJJ79840.1"/>
    </source>
</evidence>
<comment type="similarity">
    <text evidence="3 13">Belongs to the eukaryotic PMM family.</text>
</comment>
<dbReference type="RefSeq" id="XP_022396538.1">
    <property type="nucleotide sequence ID" value="XM_022547664.1"/>
</dbReference>
<evidence type="ECO:0000256" key="2">
    <source>
        <dbReference type="ARBA" id="ARBA00004699"/>
    </source>
</evidence>
<comment type="subcellular location">
    <subcellularLocation>
        <location evidence="1 13">Cytoplasm</location>
    </subcellularLocation>
</comment>
<accession>A0A1L9V7E5</accession>
<gene>
    <name evidence="14" type="ORF">ASPGLDRAFT_52057</name>
</gene>
<dbReference type="GeneID" id="34463925"/>
<dbReference type="InterPro" id="IPR005002">
    <property type="entry name" value="PMM"/>
</dbReference>
<evidence type="ECO:0000256" key="13">
    <source>
        <dbReference type="RuleBase" id="RU361118"/>
    </source>
</evidence>
<feature type="active site" description="Nucleophile" evidence="10">
    <location>
        <position position="24"/>
    </location>
</feature>